<dbReference type="Gene3D" id="1.10.630.10">
    <property type="entry name" value="Cytochrome P450"/>
    <property type="match status" value="1"/>
</dbReference>
<dbReference type="EMBL" id="CM000836">
    <property type="protein sequence ID" value="KRH65361.1"/>
    <property type="molecule type" value="Genomic_DNA"/>
</dbReference>
<evidence type="ECO:0000256" key="12">
    <source>
        <dbReference type="PIRSR" id="PIRSR602401-1"/>
    </source>
</evidence>
<keyword evidence="8 13" id="KW-0560">Oxidoreductase</keyword>
<comment type="subcellular location">
    <subcellularLocation>
        <location evidence="2">Membrane</location>
        <topology evidence="2">Single-pass membrane protein</topology>
    </subcellularLocation>
</comment>
<name>A0A0R0KEP4_SOYBN</name>
<protein>
    <recommendedName>
        <fullName evidence="17">Cytochrome P450</fullName>
    </recommendedName>
</protein>
<evidence type="ECO:0000256" key="10">
    <source>
        <dbReference type="ARBA" id="ARBA00023033"/>
    </source>
</evidence>
<comment type="similarity">
    <text evidence="3 13">Belongs to the cytochrome P450 family.</text>
</comment>
<dbReference type="SMR" id="A0A0R0KEP4"/>
<keyword evidence="16" id="KW-1185">Reference proteome</keyword>
<dbReference type="PANTHER" id="PTHR47955:SF22">
    <property type="entry name" value="CYTOCHROME P450 83B1-LIKE"/>
    <property type="match status" value="1"/>
</dbReference>
<keyword evidence="11" id="KW-0472">Membrane</keyword>
<dbReference type="GO" id="GO:0016705">
    <property type="term" value="F:oxidoreductase activity, acting on paired donors, with incorporation or reduction of molecular oxygen"/>
    <property type="evidence" value="ECO:0007669"/>
    <property type="project" value="InterPro"/>
</dbReference>
<evidence type="ECO:0000256" key="13">
    <source>
        <dbReference type="RuleBase" id="RU000461"/>
    </source>
</evidence>
<evidence type="ECO:0000256" key="5">
    <source>
        <dbReference type="ARBA" id="ARBA00022692"/>
    </source>
</evidence>
<reference evidence="14" key="3">
    <citation type="submission" date="2018-07" db="EMBL/GenBank/DDBJ databases">
        <title>WGS assembly of Glycine max.</title>
        <authorList>
            <person name="Schmutz J."/>
            <person name="Cannon S."/>
            <person name="Schlueter J."/>
            <person name="Ma J."/>
            <person name="Mitros T."/>
            <person name="Nelson W."/>
            <person name="Hyten D."/>
            <person name="Song Q."/>
            <person name="Thelen J."/>
            <person name="Cheng J."/>
            <person name="Xu D."/>
            <person name="Hellsten U."/>
            <person name="May G."/>
            <person name="Yu Y."/>
            <person name="Sakurai T."/>
            <person name="Umezawa T."/>
            <person name="Bhattacharyya M."/>
            <person name="Sandhu D."/>
            <person name="Valliyodan B."/>
            <person name="Lindquist E."/>
            <person name="Peto M."/>
            <person name="Grant D."/>
            <person name="Shu S."/>
            <person name="Goodstein D."/>
            <person name="Barry K."/>
            <person name="Futrell-Griggs M."/>
            <person name="Abernathy B."/>
            <person name="Du J."/>
            <person name="Tian Z."/>
            <person name="Zhu L."/>
            <person name="Gill N."/>
            <person name="Joshi T."/>
            <person name="Libault M."/>
            <person name="Sethuraman A."/>
            <person name="Zhang X."/>
            <person name="Shinozaki K."/>
            <person name="Nguyen H."/>
            <person name="Wing R."/>
            <person name="Cregan P."/>
            <person name="Specht J."/>
            <person name="Grimwood J."/>
            <person name="Rokhsar D."/>
            <person name="Stacey G."/>
            <person name="Shoemaker R."/>
            <person name="Jackson S."/>
        </authorList>
    </citation>
    <scope>NUCLEOTIDE SEQUENCE</scope>
    <source>
        <tissue evidence="14">Callus</tissue>
    </source>
</reference>
<dbReference type="GO" id="GO:0016020">
    <property type="term" value="C:membrane"/>
    <property type="evidence" value="ECO:0007669"/>
    <property type="project" value="UniProtKB-SubCell"/>
</dbReference>
<keyword evidence="6 12" id="KW-0479">Metal-binding</keyword>
<evidence type="ECO:0000256" key="2">
    <source>
        <dbReference type="ARBA" id="ARBA00004167"/>
    </source>
</evidence>
<dbReference type="OMA" id="SDFFPYM"/>
<dbReference type="GO" id="GO:0004497">
    <property type="term" value="F:monooxygenase activity"/>
    <property type="evidence" value="ECO:0007669"/>
    <property type="project" value="UniProtKB-KW"/>
</dbReference>
<dbReference type="EnsemblPlants" id="KRH65361">
    <property type="protein sequence ID" value="KRH65361"/>
    <property type="gene ID" value="GLYMA_03G030100"/>
</dbReference>
<keyword evidence="10 13" id="KW-0503">Monooxygenase</keyword>
<dbReference type="PROSITE" id="PS00086">
    <property type="entry name" value="CYTOCHROME_P450"/>
    <property type="match status" value="1"/>
</dbReference>
<dbReference type="Pfam" id="PF00067">
    <property type="entry name" value="p450"/>
    <property type="match status" value="1"/>
</dbReference>
<comment type="cofactor">
    <cofactor evidence="1 12">
        <name>heme</name>
        <dbReference type="ChEBI" id="CHEBI:30413"/>
    </cofactor>
</comment>
<dbReference type="OrthoDB" id="2789670at2759"/>
<gene>
    <name evidence="14" type="ORF">GLYMA_03G030100</name>
</gene>
<evidence type="ECO:0000256" key="8">
    <source>
        <dbReference type="ARBA" id="ARBA00023002"/>
    </source>
</evidence>
<evidence type="ECO:0000256" key="1">
    <source>
        <dbReference type="ARBA" id="ARBA00001971"/>
    </source>
</evidence>
<dbReference type="Gramene" id="KRH65361">
    <property type="protein sequence ID" value="KRH65361"/>
    <property type="gene ID" value="GLYMA_03G030100"/>
</dbReference>
<keyword evidence="5" id="KW-0812">Transmembrane</keyword>
<dbReference type="PRINTS" id="PR00385">
    <property type="entry name" value="P450"/>
</dbReference>
<evidence type="ECO:0000313" key="16">
    <source>
        <dbReference type="Proteomes" id="UP000008827"/>
    </source>
</evidence>
<dbReference type="AlphaFoldDB" id="A0A0R0KEP4"/>
<reference evidence="14 15" key="1">
    <citation type="journal article" date="2010" name="Nature">
        <title>Genome sequence of the palaeopolyploid soybean.</title>
        <authorList>
            <person name="Schmutz J."/>
            <person name="Cannon S.B."/>
            <person name="Schlueter J."/>
            <person name="Ma J."/>
            <person name="Mitros T."/>
            <person name="Nelson W."/>
            <person name="Hyten D.L."/>
            <person name="Song Q."/>
            <person name="Thelen J.J."/>
            <person name="Cheng J."/>
            <person name="Xu D."/>
            <person name="Hellsten U."/>
            <person name="May G.D."/>
            <person name="Yu Y."/>
            <person name="Sakurai T."/>
            <person name="Umezawa T."/>
            <person name="Bhattacharyya M.K."/>
            <person name="Sandhu D."/>
            <person name="Valliyodan B."/>
            <person name="Lindquist E."/>
            <person name="Peto M."/>
            <person name="Grant D."/>
            <person name="Shu S."/>
            <person name="Goodstein D."/>
            <person name="Barry K."/>
            <person name="Futrell-Griggs M."/>
            <person name="Abernathy B."/>
            <person name="Du J."/>
            <person name="Tian Z."/>
            <person name="Zhu L."/>
            <person name="Gill N."/>
            <person name="Joshi T."/>
            <person name="Libault M."/>
            <person name="Sethuraman A."/>
            <person name="Zhang X.-C."/>
            <person name="Shinozaki K."/>
            <person name="Nguyen H.T."/>
            <person name="Wing R.A."/>
            <person name="Cregan P."/>
            <person name="Specht J."/>
            <person name="Grimwood J."/>
            <person name="Rokhsar D."/>
            <person name="Stacey G."/>
            <person name="Shoemaker R.C."/>
            <person name="Jackson S.A."/>
        </authorList>
    </citation>
    <scope>NUCLEOTIDE SEQUENCE [LARGE SCALE GENOMIC DNA]</scope>
    <source>
        <strain evidence="15">cv. Williams 82</strain>
        <tissue evidence="14">Callus</tissue>
    </source>
</reference>
<accession>A0A0R0KEP4</accession>
<keyword evidence="4 12" id="KW-0349">Heme</keyword>
<dbReference type="Proteomes" id="UP000008827">
    <property type="component" value="Chromosome 3"/>
</dbReference>
<evidence type="ECO:0000256" key="3">
    <source>
        <dbReference type="ARBA" id="ARBA00010617"/>
    </source>
</evidence>
<keyword evidence="9 12" id="KW-0408">Iron</keyword>
<evidence type="ECO:0000256" key="11">
    <source>
        <dbReference type="ARBA" id="ARBA00023136"/>
    </source>
</evidence>
<evidence type="ECO:0000256" key="4">
    <source>
        <dbReference type="ARBA" id="ARBA00022617"/>
    </source>
</evidence>
<keyword evidence="7" id="KW-1133">Transmembrane helix</keyword>
<dbReference type="GO" id="GO:0005506">
    <property type="term" value="F:iron ion binding"/>
    <property type="evidence" value="ECO:0007669"/>
    <property type="project" value="InterPro"/>
</dbReference>
<dbReference type="InParanoid" id="A0A0R0KEP4"/>
<dbReference type="GO" id="GO:0016491">
    <property type="term" value="F:oxidoreductase activity"/>
    <property type="evidence" value="ECO:0000318"/>
    <property type="project" value="GO_Central"/>
</dbReference>
<evidence type="ECO:0000313" key="14">
    <source>
        <dbReference type="EMBL" id="KRH65361.1"/>
    </source>
</evidence>
<evidence type="ECO:0008006" key="17">
    <source>
        <dbReference type="Google" id="ProtNLM"/>
    </source>
</evidence>
<dbReference type="InterPro" id="IPR002401">
    <property type="entry name" value="Cyt_P450_E_grp-I"/>
</dbReference>
<evidence type="ECO:0000256" key="7">
    <source>
        <dbReference type="ARBA" id="ARBA00022989"/>
    </source>
</evidence>
<dbReference type="FunCoup" id="A0A0R0KEP4">
    <property type="interactions" value="1880"/>
</dbReference>
<dbReference type="STRING" id="3847.A0A0R0KEP4"/>
<dbReference type="InterPro" id="IPR036396">
    <property type="entry name" value="Cyt_P450_sf"/>
</dbReference>
<evidence type="ECO:0000256" key="9">
    <source>
        <dbReference type="ARBA" id="ARBA00023004"/>
    </source>
</evidence>
<sequence>MRPTIVVCSPKVAKGVMKDHDLQFCGRPKLLGQQKLSYNGLDLAFSPYNNYWKEIRKTCVIHVLSSRRVSCFYSIRHFEVKQMIKKISRHTSSSKVTNLNELLMSLANTIICRIALGRRYEEEGTETSRFLEQFKEYFIPFTGWIDTLRGLHARLERSFNEMDKFYQKFIDEHMDSNEKTQAEKDIVDVVLQLKKNDSSSIDLTNDNIKGLLMNILLGATETTALTTLWAMTELLKNPSVMKKVQEEISSLSVIKETLRLHLPAPLLIPRETSQKCTIEGYEILAKTLIYVNAWAIYRDLKAWKDPKEFIPERFLNSNIDLRGQNFEFIPFGAGRKICPGLNLAFATMDLILANLFYSFDWELPPAMTREDIDTEVLPGITQHKKNPLCVVAKCRV</sequence>
<reference evidence="15" key="2">
    <citation type="submission" date="2018-02" db="UniProtKB">
        <authorList>
            <consortium name="EnsemblPlants"/>
        </authorList>
    </citation>
    <scope>IDENTIFICATION</scope>
    <source>
        <strain evidence="15">Williams 82</strain>
    </source>
</reference>
<dbReference type="InterPro" id="IPR017972">
    <property type="entry name" value="Cyt_P450_CS"/>
</dbReference>
<dbReference type="InterPro" id="IPR001128">
    <property type="entry name" value="Cyt_P450"/>
</dbReference>
<feature type="binding site" description="axial binding residue" evidence="12">
    <location>
        <position position="338"/>
    </location>
    <ligand>
        <name>heme</name>
        <dbReference type="ChEBI" id="CHEBI:30413"/>
    </ligand>
    <ligandPart>
        <name>Fe</name>
        <dbReference type="ChEBI" id="CHEBI:18248"/>
    </ligandPart>
</feature>
<dbReference type="GO" id="GO:0020037">
    <property type="term" value="F:heme binding"/>
    <property type="evidence" value="ECO:0007669"/>
    <property type="project" value="InterPro"/>
</dbReference>
<proteinExistence type="inferred from homology"/>
<dbReference type="SUPFAM" id="SSF48264">
    <property type="entry name" value="Cytochrome P450"/>
    <property type="match status" value="1"/>
</dbReference>
<dbReference type="PANTHER" id="PTHR47955">
    <property type="entry name" value="CYTOCHROME P450 FAMILY 71 PROTEIN"/>
    <property type="match status" value="1"/>
</dbReference>
<organism evidence="14">
    <name type="scientific">Glycine max</name>
    <name type="common">Soybean</name>
    <name type="synonym">Glycine hispida</name>
    <dbReference type="NCBI Taxonomy" id="3847"/>
    <lineage>
        <taxon>Eukaryota</taxon>
        <taxon>Viridiplantae</taxon>
        <taxon>Streptophyta</taxon>
        <taxon>Embryophyta</taxon>
        <taxon>Tracheophyta</taxon>
        <taxon>Spermatophyta</taxon>
        <taxon>Magnoliopsida</taxon>
        <taxon>eudicotyledons</taxon>
        <taxon>Gunneridae</taxon>
        <taxon>Pentapetalae</taxon>
        <taxon>rosids</taxon>
        <taxon>fabids</taxon>
        <taxon>Fabales</taxon>
        <taxon>Fabaceae</taxon>
        <taxon>Papilionoideae</taxon>
        <taxon>50 kb inversion clade</taxon>
        <taxon>NPAAA clade</taxon>
        <taxon>indigoferoid/millettioid clade</taxon>
        <taxon>Phaseoleae</taxon>
        <taxon>Glycine</taxon>
        <taxon>Glycine subgen. Soja</taxon>
    </lineage>
</organism>
<evidence type="ECO:0000313" key="15">
    <source>
        <dbReference type="EnsemblPlants" id="KRH65361"/>
    </source>
</evidence>
<dbReference type="CDD" id="cd11072">
    <property type="entry name" value="CYP71-like"/>
    <property type="match status" value="1"/>
</dbReference>
<dbReference type="PRINTS" id="PR00463">
    <property type="entry name" value="EP450I"/>
</dbReference>
<evidence type="ECO:0000256" key="6">
    <source>
        <dbReference type="ARBA" id="ARBA00022723"/>
    </source>
</evidence>